<keyword evidence="3" id="KW-0547">Nucleotide-binding</keyword>
<proteinExistence type="predicted"/>
<reference evidence="3" key="1">
    <citation type="submission" date="2015-07" db="EMBL/GenBank/DDBJ databases">
        <title>Transcriptome Assembly of Anthurium amnicola.</title>
        <authorList>
            <person name="Suzuki J."/>
        </authorList>
    </citation>
    <scope>NUCLEOTIDE SEQUENCE</scope>
</reference>
<evidence type="ECO:0000313" key="3">
    <source>
        <dbReference type="EMBL" id="JAT51280.1"/>
    </source>
</evidence>
<keyword evidence="2" id="KW-0472">Membrane</keyword>
<organism evidence="3">
    <name type="scientific">Anthurium amnicola</name>
    <dbReference type="NCBI Taxonomy" id="1678845"/>
    <lineage>
        <taxon>Eukaryota</taxon>
        <taxon>Viridiplantae</taxon>
        <taxon>Streptophyta</taxon>
        <taxon>Embryophyta</taxon>
        <taxon>Tracheophyta</taxon>
        <taxon>Spermatophyta</taxon>
        <taxon>Magnoliopsida</taxon>
        <taxon>Liliopsida</taxon>
        <taxon>Araceae</taxon>
        <taxon>Pothoideae</taxon>
        <taxon>Potheae</taxon>
        <taxon>Anthurium</taxon>
    </lineage>
</organism>
<evidence type="ECO:0000256" key="2">
    <source>
        <dbReference type="SAM" id="Phobius"/>
    </source>
</evidence>
<sequence length="226" mass="23639">MARAPPSALAPSPLSISPPRNHGRPHGPPAPVLYRSASPPPPRPRGAASSVGALLAPASFFRCSHSTLADVAATSRLGRRGIIDGGSRKRSFMFQGVRIPKASSSGISPSDGSDGIISDVFEDWEVKTGGRETSFLAKLAIALGIAATITVISISFKQPSPGSSFRFPFSFAGSSPSVSSASPVGFTLSIFGYKVILPEYTPGWVYFWLLMAAGCGLFISEEVLNV</sequence>
<accession>A0A1D1Y9H4</accession>
<keyword evidence="3" id="KW-0067">ATP-binding</keyword>
<keyword evidence="3" id="KW-0378">Hydrolase</keyword>
<keyword evidence="2" id="KW-0812">Transmembrane</keyword>
<protein>
    <submittedName>
        <fullName evidence="3">DEAD-box ATP-dependent RNA helicase 52C</fullName>
    </submittedName>
</protein>
<gene>
    <name evidence="3" type="primary">Os11g0599500</name>
    <name evidence="3" type="ORF">g.42797</name>
</gene>
<feature type="compositionally biased region" description="Low complexity" evidence="1">
    <location>
        <begin position="1"/>
        <end position="20"/>
    </location>
</feature>
<evidence type="ECO:0000256" key="1">
    <source>
        <dbReference type="SAM" id="MobiDB-lite"/>
    </source>
</evidence>
<dbReference type="EMBL" id="GDJX01016656">
    <property type="protein sequence ID" value="JAT51280.1"/>
    <property type="molecule type" value="Transcribed_RNA"/>
</dbReference>
<feature type="transmembrane region" description="Helical" evidence="2">
    <location>
        <begin position="135"/>
        <end position="156"/>
    </location>
</feature>
<keyword evidence="3" id="KW-0347">Helicase</keyword>
<feature type="region of interest" description="Disordered" evidence="1">
    <location>
        <begin position="1"/>
        <end position="49"/>
    </location>
</feature>
<keyword evidence="2" id="KW-1133">Transmembrane helix</keyword>
<feature type="transmembrane region" description="Helical" evidence="2">
    <location>
        <begin position="203"/>
        <end position="220"/>
    </location>
</feature>
<feature type="transmembrane region" description="Helical" evidence="2">
    <location>
        <begin position="176"/>
        <end position="196"/>
    </location>
</feature>
<feature type="non-terminal residue" evidence="3">
    <location>
        <position position="226"/>
    </location>
</feature>
<name>A0A1D1Y9H4_9ARAE</name>
<dbReference type="AlphaFoldDB" id="A0A1D1Y9H4"/>
<dbReference type="GO" id="GO:0004386">
    <property type="term" value="F:helicase activity"/>
    <property type="evidence" value="ECO:0007669"/>
    <property type="project" value="UniProtKB-KW"/>
</dbReference>